<comment type="caution">
    <text evidence="1">The sequence shown here is derived from an EMBL/GenBank/DDBJ whole genome shotgun (WGS) entry which is preliminary data.</text>
</comment>
<gene>
    <name evidence="1" type="ORF">IAC32_02950</name>
</gene>
<reference evidence="1" key="1">
    <citation type="submission" date="2020-10" db="EMBL/GenBank/DDBJ databases">
        <authorList>
            <person name="Gilroy R."/>
        </authorList>
    </citation>
    <scope>NUCLEOTIDE SEQUENCE</scope>
    <source>
        <strain evidence="1">D3-1215</strain>
    </source>
</reference>
<proteinExistence type="predicted"/>
<dbReference type="InterPro" id="IPR029069">
    <property type="entry name" value="HotDog_dom_sf"/>
</dbReference>
<dbReference type="Proteomes" id="UP000823637">
    <property type="component" value="Unassembled WGS sequence"/>
</dbReference>
<organism evidence="1 2">
    <name type="scientific">Candidatus Enterocola intestinipullorum</name>
    <dbReference type="NCBI Taxonomy" id="2840783"/>
    <lineage>
        <taxon>Bacteria</taxon>
        <taxon>Pseudomonadati</taxon>
        <taxon>Bacteroidota</taxon>
        <taxon>Bacteroidia</taxon>
        <taxon>Bacteroidales</taxon>
        <taxon>Candidatus Enterocola</taxon>
    </lineage>
</organism>
<accession>A0A9D9HE42</accession>
<dbReference type="AlphaFoldDB" id="A0A9D9HE42"/>
<dbReference type="EMBL" id="JADIMR010000039">
    <property type="protein sequence ID" value="MBO8446688.1"/>
    <property type="molecule type" value="Genomic_DNA"/>
</dbReference>
<name>A0A9D9HE42_9BACT</name>
<dbReference type="Gene3D" id="3.10.129.10">
    <property type="entry name" value="Hotdog Thioesterase"/>
    <property type="match status" value="1"/>
</dbReference>
<reference evidence="1" key="2">
    <citation type="journal article" date="2021" name="PeerJ">
        <title>Extensive microbial diversity within the chicken gut microbiome revealed by metagenomics and culture.</title>
        <authorList>
            <person name="Gilroy R."/>
            <person name="Ravi A."/>
            <person name="Getino M."/>
            <person name="Pursley I."/>
            <person name="Horton D.L."/>
            <person name="Alikhan N.F."/>
            <person name="Baker D."/>
            <person name="Gharbi K."/>
            <person name="Hall N."/>
            <person name="Watson M."/>
            <person name="Adriaenssens E.M."/>
            <person name="Foster-Nyarko E."/>
            <person name="Jarju S."/>
            <person name="Secka A."/>
            <person name="Antonio M."/>
            <person name="Oren A."/>
            <person name="Chaudhuri R.R."/>
            <person name="La Ragione R."/>
            <person name="Hildebrand F."/>
            <person name="Pallen M.J."/>
        </authorList>
    </citation>
    <scope>NUCLEOTIDE SEQUENCE</scope>
    <source>
        <strain evidence="1">D3-1215</strain>
    </source>
</reference>
<dbReference type="InterPro" id="IPR016776">
    <property type="entry name" value="ApeP-like_dehydratase"/>
</dbReference>
<protein>
    <submittedName>
        <fullName evidence="1">Hydroxymyristoyl-ACP dehydratase</fullName>
    </submittedName>
</protein>
<dbReference type="SUPFAM" id="SSF54637">
    <property type="entry name" value="Thioesterase/thiol ester dehydrase-isomerase"/>
    <property type="match status" value="1"/>
</dbReference>
<evidence type="ECO:0000313" key="1">
    <source>
        <dbReference type="EMBL" id="MBO8446688.1"/>
    </source>
</evidence>
<sequence length="143" mass="15594">MELRSRYTGEDLKELIPQREPILMVDDFSPLSENAADSALTIKADNFFCLENKLAEPGLIEHIAQSASALSGFNALKLKKDPAIGYIGDVKKCTIAQLPAVGNTIRTHIEILSETMGISLLQAETRNEDGELVCACSMKISVK</sequence>
<evidence type="ECO:0000313" key="2">
    <source>
        <dbReference type="Proteomes" id="UP000823637"/>
    </source>
</evidence>
<dbReference type="Pfam" id="PF22817">
    <property type="entry name" value="ApeP-like"/>
    <property type="match status" value="1"/>
</dbReference>